<evidence type="ECO:0000256" key="3">
    <source>
        <dbReference type="ARBA" id="ARBA00022801"/>
    </source>
</evidence>
<dbReference type="SUPFAM" id="SSF69065">
    <property type="entry name" value="RNase III domain-like"/>
    <property type="match status" value="1"/>
</dbReference>
<dbReference type="InterPro" id="IPR036389">
    <property type="entry name" value="RNase_III_sf"/>
</dbReference>
<accession>A0A645D569</accession>
<feature type="domain" description="RNase III" evidence="4">
    <location>
        <begin position="26"/>
        <end position="122"/>
    </location>
</feature>
<dbReference type="Pfam" id="PF00636">
    <property type="entry name" value="Ribonuclease_3"/>
    <property type="match status" value="1"/>
</dbReference>
<dbReference type="PANTHER" id="PTHR34276">
    <property type="entry name" value="MINI-RIBONUCLEASE 3"/>
    <property type="match status" value="1"/>
</dbReference>
<dbReference type="PIRSF" id="PIRSF005520">
    <property type="entry name" value="UCP005520"/>
    <property type="match status" value="1"/>
</dbReference>
<comment type="caution">
    <text evidence="5">The sequence shown here is derived from an EMBL/GenBank/DDBJ whole genome shotgun (WGS) entry which is preliminary data.</text>
</comment>
<dbReference type="AlphaFoldDB" id="A0A645D569"/>
<evidence type="ECO:0000313" key="5">
    <source>
        <dbReference type="EMBL" id="MPM84365.1"/>
    </source>
</evidence>
<dbReference type="InterPro" id="IPR008226">
    <property type="entry name" value="Mini3_fam"/>
</dbReference>
<dbReference type="EMBL" id="VSSQ01032932">
    <property type="protein sequence ID" value="MPM84365.1"/>
    <property type="molecule type" value="Genomic_DNA"/>
</dbReference>
<dbReference type="PANTHER" id="PTHR34276:SF1">
    <property type="entry name" value="MINI-RIBONUCLEASE 3"/>
    <property type="match status" value="1"/>
</dbReference>
<dbReference type="Gene3D" id="1.10.1520.10">
    <property type="entry name" value="Ribonuclease III domain"/>
    <property type="match status" value="1"/>
</dbReference>
<organism evidence="5">
    <name type="scientific">bioreactor metagenome</name>
    <dbReference type="NCBI Taxonomy" id="1076179"/>
    <lineage>
        <taxon>unclassified sequences</taxon>
        <taxon>metagenomes</taxon>
        <taxon>ecological metagenomes</taxon>
    </lineage>
</organism>
<dbReference type="InterPro" id="IPR000999">
    <property type="entry name" value="RNase_III_dom"/>
</dbReference>
<keyword evidence="3 5" id="KW-0378">Hydrolase</keyword>
<keyword evidence="1" id="KW-0540">Nuclease</keyword>
<evidence type="ECO:0000256" key="1">
    <source>
        <dbReference type="ARBA" id="ARBA00022722"/>
    </source>
</evidence>
<proteinExistence type="inferred from homology"/>
<dbReference type="GO" id="GO:0006396">
    <property type="term" value="P:RNA processing"/>
    <property type="evidence" value="ECO:0007669"/>
    <property type="project" value="InterPro"/>
</dbReference>
<protein>
    <submittedName>
        <fullName evidence="5">Mini-ribonuclease 3</fullName>
        <ecNumber evidence="5">3.1.26.-</ecNumber>
    </submittedName>
</protein>
<gene>
    <name evidence="5" type="primary">mrnC_16</name>
    <name evidence="5" type="ORF">SDC9_131436</name>
</gene>
<name>A0A645D569_9ZZZZ</name>
<sequence>MTDEFFAKVLEREYDGVSPKELSPLVLAYIGDAVYELLARTRIVALGNAPVNKMNAQARQIVNAKAQSDAYFLMEEHLTQEELAVFKRGRNATSYTHPKNMDLTDYRHATGLEAVFGYLYLSGCRDRITELYELVYPLETEEKA</sequence>
<keyword evidence="2" id="KW-0255">Endonuclease</keyword>
<dbReference type="GO" id="GO:0004525">
    <property type="term" value="F:ribonuclease III activity"/>
    <property type="evidence" value="ECO:0007669"/>
    <property type="project" value="InterPro"/>
</dbReference>
<evidence type="ECO:0000259" key="4">
    <source>
        <dbReference type="Pfam" id="PF00636"/>
    </source>
</evidence>
<reference evidence="5" key="1">
    <citation type="submission" date="2019-08" db="EMBL/GenBank/DDBJ databases">
        <authorList>
            <person name="Kucharzyk K."/>
            <person name="Murdoch R.W."/>
            <person name="Higgins S."/>
            <person name="Loffler F."/>
        </authorList>
    </citation>
    <scope>NUCLEOTIDE SEQUENCE</scope>
</reference>
<evidence type="ECO:0000256" key="2">
    <source>
        <dbReference type="ARBA" id="ARBA00022759"/>
    </source>
</evidence>
<dbReference type="EC" id="3.1.26.-" evidence="5"/>
<dbReference type="HAMAP" id="MF_01468">
    <property type="entry name" value="RNase_Mini_III"/>
    <property type="match status" value="1"/>
</dbReference>